<comment type="caution">
    <text evidence="6">The sequence shown here is derived from an EMBL/GenBank/DDBJ whole genome shotgun (WGS) entry which is preliminary data.</text>
</comment>
<dbReference type="EMBL" id="JAPDFR010000003">
    <property type="protein sequence ID" value="KAK0388497.1"/>
    <property type="molecule type" value="Genomic_DNA"/>
</dbReference>
<dbReference type="GO" id="GO:0005634">
    <property type="term" value="C:nucleus"/>
    <property type="evidence" value="ECO:0007669"/>
    <property type="project" value="TreeGrafter"/>
</dbReference>
<dbReference type="InterPro" id="IPR000014">
    <property type="entry name" value="PAS"/>
</dbReference>
<accession>A0AA39GM22</accession>
<dbReference type="InterPro" id="IPR035965">
    <property type="entry name" value="PAS-like_dom_sf"/>
</dbReference>
<feature type="compositionally biased region" description="Basic and acidic residues" evidence="4">
    <location>
        <begin position="1"/>
        <end position="17"/>
    </location>
</feature>
<dbReference type="InterPro" id="IPR000700">
    <property type="entry name" value="PAS-assoc_C"/>
</dbReference>
<evidence type="ECO:0000313" key="6">
    <source>
        <dbReference type="EMBL" id="KAK0388497.1"/>
    </source>
</evidence>
<evidence type="ECO:0000256" key="3">
    <source>
        <dbReference type="ARBA" id="ARBA00022991"/>
    </source>
</evidence>
<proteinExistence type="predicted"/>
<dbReference type="Pfam" id="PF13426">
    <property type="entry name" value="PAS_9"/>
    <property type="match status" value="1"/>
</dbReference>
<protein>
    <recommendedName>
        <fullName evidence="5">PAC domain-containing protein</fullName>
    </recommendedName>
</protein>
<feature type="domain" description="PAC" evidence="5">
    <location>
        <begin position="419"/>
        <end position="472"/>
    </location>
</feature>
<reference evidence="6" key="1">
    <citation type="submission" date="2022-10" db="EMBL/GenBank/DDBJ databases">
        <title>Determination and structural analysis of whole genome sequence of Sarocladium strictum F4-1.</title>
        <authorList>
            <person name="Hu L."/>
            <person name="Jiang Y."/>
        </authorList>
    </citation>
    <scope>NUCLEOTIDE SEQUENCE</scope>
    <source>
        <strain evidence="6">F4-1</strain>
    </source>
</reference>
<dbReference type="PANTHER" id="PTHR47429:SF9">
    <property type="entry name" value="PAS DOMAIN-CONTAINING PROTEIN"/>
    <property type="match status" value="1"/>
</dbReference>
<keyword evidence="2" id="KW-0288">FMN</keyword>
<feature type="compositionally biased region" description="Low complexity" evidence="4">
    <location>
        <begin position="176"/>
        <end position="185"/>
    </location>
</feature>
<evidence type="ECO:0000256" key="4">
    <source>
        <dbReference type="SAM" id="MobiDB-lite"/>
    </source>
</evidence>
<sequence length="697" mass="77436">MAPARHYDDYARSRAADSVDSPRSFRALSPFDRSEEASNGAASPTFPLRSPKSALSVKGVEGIAYEPASRNADRPRGEQPQGRLGRHTPSLVCPWYSSYDEMAPQVRECVLTQRRDDGVANESTVKDDAASTLGGFDDFATEEEVRVARNGRTMSFSTASRRESPCHSARSRASSRGRSPSVYSSTRGRGPSSLPGLQIKGSGTDHDALEPLAEEELDPASFDLVAPPSQSMKTYDLENQSELLFSRSHLAIILDDPILLQRFTNFLHKWRPESVPVMVYYLNALKAGLGFTADTAALIKGKELREKADKAFQTLADEDLPAFITQTYIQTVSITVKRRIANILPPELREQSEGLAEVFCLTDPSRPDNPIIFASEQFHETTRYGMNSIIGRNCRFLQGPKTNPLSVRRIRDKLEAGKEHCETFLNYRRDGQPFMNLLMVAPLMDSRGIVRYHIGAQVDVSGLVKSRAGLESFSRMIEEDGARSGNVVPGPHEEKQIPEEGDEDVTLNPMDELRSLSEMLNLPELKVVRESGGAMHRIQQEDLLDSESVTNWHKPRVLVRDDATIGRRDSDPTIGIMDDGDMDNGGRLSGVFQHYLLVRPYPNLRVLFASPNLRVPGMLQSPFMDRIGGSSAVRHTIKQAFADGNGITAKVRWTTRMGPSRGRPRWIHCTPLLGHNKAVGVWMVVITNDEDGSREFS</sequence>
<dbReference type="Gene3D" id="3.30.450.20">
    <property type="entry name" value="PAS domain"/>
    <property type="match status" value="1"/>
</dbReference>
<evidence type="ECO:0000256" key="2">
    <source>
        <dbReference type="ARBA" id="ARBA00022643"/>
    </source>
</evidence>
<name>A0AA39GM22_SARSR</name>
<feature type="region of interest" description="Disordered" evidence="4">
    <location>
        <begin position="1"/>
        <end position="53"/>
    </location>
</feature>
<dbReference type="SUPFAM" id="SSF55785">
    <property type="entry name" value="PYP-like sensor domain (PAS domain)"/>
    <property type="match status" value="1"/>
</dbReference>
<keyword evidence="7" id="KW-1185">Reference proteome</keyword>
<dbReference type="AlphaFoldDB" id="A0AA39GM22"/>
<feature type="region of interest" description="Disordered" evidence="4">
    <location>
        <begin position="150"/>
        <end position="205"/>
    </location>
</feature>
<evidence type="ECO:0000256" key="1">
    <source>
        <dbReference type="ARBA" id="ARBA00022630"/>
    </source>
</evidence>
<gene>
    <name evidence="6" type="ORF">NLU13_4741</name>
</gene>
<evidence type="ECO:0000259" key="5">
    <source>
        <dbReference type="PROSITE" id="PS50113"/>
    </source>
</evidence>
<dbReference type="PANTHER" id="PTHR47429">
    <property type="entry name" value="PROTEIN TWIN LOV 1"/>
    <property type="match status" value="1"/>
</dbReference>
<keyword evidence="1" id="KW-0285">Flavoprotein</keyword>
<dbReference type="Proteomes" id="UP001175261">
    <property type="component" value="Unassembled WGS sequence"/>
</dbReference>
<feature type="region of interest" description="Disordered" evidence="4">
    <location>
        <begin position="66"/>
        <end position="88"/>
    </location>
</feature>
<evidence type="ECO:0000313" key="7">
    <source>
        <dbReference type="Proteomes" id="UP001175261"/>
    </source>
</evidence>
<dbReference type="PROSITE" id="PS50113">
    <property type="entry name" value="PAC"/>
    <property type="match status" value="1"/>
</dbReference>
<organism evidence="6 7">
    <name type="scientific">Sarocladium strictum</name>
    <name type="common">Black bundle disease fungus</name>
    <name type="synonym">Acremonium strictum</name>
    <dbReference type="NCBI Taxonomy" id="5046"/>
    <lineage>
        <taxon>Eukaryota</taxon>
        <taxon>Fungi</taxon>
        <taxon>Dikarya</taxon>
        <taxon>Ascomycota</taxon>
        <taxon>Pezizomycotina</taxon>
        <taxon>Sordariomycetes</taxon>
        <taxon>Hypocreomycetidae</taxon>
        <taxon>Hypocreales</taxon>
        <taxon>Sarocladiaceae</taxon>
        <taxon>Sarocladium</taxon>
    </lineage>
</organism>
<keyword evidence="3" id="KW-0157">Chromophore</keyword>